<evidence type="ECO:0000256" key="1">
    <source>
        <dbReference type="ARBA" id="ARBA00006835"/>
    </source>
</evidence>
<dbReference type="Gene3D" id="3.90.1110.10">
    <property type="entry name" value="RNA polymerase Rpb2, domain 2"/>
    <property type="match status" value="1"/>
</dbReference>
<feature type="domain" description="RNA polymerase Rpb2" evidence="11">
    <location>
        <begin position="198"/>
        <end position="385"/>
    </location>
</feature>
<dbReference type="InterPro" id="IPR037033">
    <property type="entry name" value="DNA-dir_RNAP_su2_hyb_sf"/>
</dbReference>
<dbReference type="Gene3D" id="3.90.1100.10">
    <property type="match status" value="1"/>
</dbReference>
<keyword evidence="6" id="KW-0479">Metal-binding</keyword>
<comment type="similarity">
    <text evidence="1">Belongs to the RNA polymerase beta chain family.</text>
</comment>
<dbReference type="InterPro" id="IPR007644">
    <property type="entry name" value="RNA_pol_bsu_protrusion"/>
</dbReference>
<keyword evidence="5" id="KW-0548">Nucleotidyltransferase</keyword>
<keyword evidence="7" id="KW-0862">Zinc</keyword>
<dbReference type="Gene3D" id="2.40.270.10">
    <property type="entry name" value="DNA-directed RNA polymerase, subunit 2, domain 6"/>
    <property type="match status" value="1"/>
</dbReference>
<dbReference type="PROSITE" id="PS01166">
    <property type="entry name" value="RNA_POL_BETA"/>
    <property type="match status" value="1"/>
</dbReference>
<evidence type="ECO:0000313" key="15">
    <source>
        <dbReference type="EMBL" id="QHT83163.1"/>
    </source>
</evidence>
<dbReference type="GO" id="GO:0032549">
    <property type="term" value="F:ribonucleoside binding"/>
    <property type="evidence" value="ECO:0007669"/>
    <property type="project" value="InterPro"/>
</dbReference>
<proteinExistence type="inferred from homology"/>
<evidence type="ECO:0000256" key="2">
    <source>
        <dbReference type="ARBA" id="ARBA00012418"/>
    </source>
</evidence>
<evidence type="ECO:0000256" key="8">
    <source>
        <dbReference type="ARBA" id="ARBA00023163"/>
    </source>
</evidence>
<dbReference type="EC" id="2.7.7.6" evidence="2"/>
<feature type="domain" description="RNA polymerase beta subunit protrusion" evidence="12">
    <location>
        <begin position="28"/>
        <end position="439"/>
    </location>
</feature>
<dbReference type="SUPFAM" id="SSF64484">
    <property type="entry name" value="beta and beta-prime subunits of DNA dependent RNA-polymerase"/>
    <property type="match status" value="1"/>
</dbReference>
<dbReference type="InterPro" id="IPR037034">
    <property type="entry name" value="RNA_pol_Rpb2_2_sf"/>
</dbReference>
<protein>
    <recommendedName>
        <fullName evidence="2">DNA-directed RNA polymerase</fullName>
        <ecNumber evidence="2">2.7.7.6</ecNumber>
    </recommendedName>
</protein>
<dbReference type="InterPro" id="IPR007645">
    <property type="entry name" value="RNA_pol_Rpb2_3"/>
</dbReference>
<evidence type="ECO:0000259" key="13">
    <source>
        <dbReference type="Pfam" id="PF04565"/>
    </source>
</evidence>
<evidence type="ECO:0000259" key="12">
    <source>
        <dbReference type="Pfam" id="PF04563"/>
    </source>
</evidence>
<dbReference type="Gene3D" id="3.90.1800.10">
    <property type="entry name" value="RNA polymerase alpha subunit dimerisation domain"/>
    <property type="match status" value="1"/>
</dbReference>
<dbReference type="Gene3D" id="2.40.50.150">
    <property type="match status" value="1"/>
</dbReference>
<dbReference type="InterPro" id="IPR007121">
    <property type="entry name" value="RNA_pol_bsu_CS"/>
</dbReference>
<evidence type="ECO:0000259" key="10">
    <source>
        <dbReference type="Pfam" id="PF04560"/>
    </source>
</evidence>
<keyword evidence="3" id="KW-0240">DNA-directed RNA polymerase</keyword>
<dbReference type="InterPro" id="IPR007642">
    <property type="entry name" value="RNA_pol_Rpb2_2"/>
</dbReference>
<dbReference type="PANTHER" id="PTHR20856">
    <property type="entry name" value="DNA-DIRECTED RNA POLYMERASE I SUBUNIT 2"/>
    <property type="match status" value="1"/>
</dbReference>
<feature type="domain" description="RNA polymerase Rpb2" evidence="13">
    <location>
        <begin position="470"/>
        <end position="534"/>
    </location>
</feature>
<dbReference type="InterPro" id="IPR014724">
    <property type="entry name" value="RNA_pol_RPB2_OB-fold"/>
</dbReference>
<dbReference type="EMBL" id="MN740006">
    <property type="protein sequence ID" value="QHT83163.1"/>
    <property type="molecule type" value="Genomic_DNA"/>
</dbReference>
<name>A0A6C0HTD3_9ZZZZ</name>
<evidence type="ECO:0000256" key="3">
    <source>
        <dbReference type="ARBA" id="ARBA00022478"/>
    </source>
</evidence>
<sequence>MNIDNQYGADQNAWDLLSSYYDDEYLSKLVKHQLESYNNFVNIQIYRTIEMFSNIKVASEQDYSPKCKKHNLVMYLSFDNFTMSQPQIHENNGAIKMMFPQEARLRNFTYSSMMSMDINVKIHIYTGENLEIETIKYKKMPSVHIGKMPIMVGSSLCVLKQYSILEKTKVGECPYDTGGYFIINGSEKTVIAQERAAENKIYCFNISKNNTKYSWVAEIKSTPSHKCISTKQINIMYSSKDSGGGHVLHIQIPRLKQPVPLFIVFRALGVISDKKICEKILDIDSNLIDILQGSIIEANTCLTKESALLYLTNYVMYTPINVDKETGQEKKHEFVLDILSNDLFPHCNTVEKKCFFLGYMVKYLIVSLTNKKEDDRDSYLNKRVDCCGVLINNLFRNYLNKTIKDAEKQIIREINTGSWKSTDDYLNIVNTTNIYKIIKSSTIENGIKRALSTGDFGLKHVNSNKVGVAQVLNRLSYVATISHLRRVSTPLDKSGKMVPPRLLNNTSWGLLCPAETPEGLSVGVVKNLSCMAHVSIFSASEPLLDIVGQFILPIEETVSIRSSKVFINGAWIGTPTIDPHELYLKLKNYKRRGIINIYTSVVFNYQKEEIRICNDAGRLMRPLLIVDKGKTLLTDTIIKNLKEKKIGWNDLFTDISNDTAVLEYIDAEEQNNSFVACTPLELNMKHTHCEIHPTTIFGVLASCIPFPEHNQSPRNTYQCAMGKQAIGIYAKNYLERMDKTAYVLSYPARPLTDTRLMNLLKLHEIPSGSNITVAIMSYTGYNQEDSLLVNKGSIDRGLFQATVYNTEKDEDKQKINGEEELRCKPDIKKTKSVKFANYDKIQENGLVPENTFIQNRDIIIAKVIPIKGSKTDVTKTIKYEDNSRVYRKGGETYIDRNHLTKNGDGYNIAKVRLRTIRQPTIGDKFSSRHGQKGTIGNVIPESDMPFTADGIRPDIIINPHAIPSRMTIGQLKEMLLGKVSVELGLFGDGTSFGELHVNDISDTLLSLGYEKNGNDILYDGNTGEQIKADIFIGSVFYQRLKHMVDDKIHSRSIGPMVNLTRQPAEGRSRDGGLRFGEMERDCSISHGAARFTKERMYDVSDKYEMHTCNLCGLIASYNDVYNIHMCKTCENRTEFSRVKVPYSCKLLTQELITMNVVPRFITEKN</sequence>
<dbReference type="Pfam" id="PF00562">
    <property type="entry name" value="RNA_pol_Rpb2_6"/>
    <property type="match status" value="1"/>
</dbReference>
<keyword evidence="4" id="KW-0808">Transferase</keyword>
<dbReference type="GO" id="GO:0046872">
    <property type="term" value="F:metal ion binding"/>
    <property type="evidence" value="ECO:0007669"/>
    <property type="project" value="UniProtKB-KW"/>
</dbReference>
<organism evidence="15">
    <name type="scientific">viral metagenome</name>
    <dbReference type="NCBI Taxonomy" id="1070528"/>
    <lineage>
        <taxon>unclassified sequences</taxon>
        <taxon>metagenomes</taxon>
        <taxon>organismal metagenomes</taxon>
    </lineage>
</organism>
<evidence type="ECO:0000256" key="5">
    <source>
        <dbReference type="ARBA" id="ARBA00022695"/>
    </source>
</evidence>
<evidence type="ECO:0000256" key="6">
    <source>
        <dbReference type="ARBA" id="ARBA00022723"/>
    </source>
</evidence>
<dbReference type="Pfam" id="PF04560">
    <property type="entry name" value="RNA_pol_Rpb2_7"/>
    <property type="match status" value="1"/>
</dbReference>
<dbReference type="InterPro" id="IPR007641">
    <property type="entry name" value="RNA_pol_Rpb2_7"/>
</dbReference>
<feature type="domain" description="DNA-directed RNA polymerase subunit 2 hybrid-binding" evidence="9">
    <location>
        <begin position="701"/>
        <end position="1069"/>
    </location>
</feature>
<accession>A0A6C0HTD3</accession>
<dbReference type="InterPro" id="IPR007120">
    <property type="entry name" value="DNA-dir_RNAP_su2_dom"/>
</dbReference>
<dbReference type="GO" id="GO:0006351">
    <property type="term" value="P:DNA-templated transcription"/>
    <property type="evidence" value="ECO:0007669"/>
    <property type="project" value="InterPro"/>
</dbReference>
<evidence type="ECO:0000259" key="11">
    <source>
        <dbReference type="Pfam" id="PF04561"/>
    </source>
</evidence>
<dbReference type="Gene3D" id="3.90.1070.20">
    <property type="match status" value="1"/>
</dbReference>
<dbReference type="FunFam" id="3.90.1800.10:FF:000002">
    <property type="entry name" value="DNA-directed RNA polymerase subunit beta"/>
    <property type="match status" value="1"/>
</dbReference>
<reference evidence="15" key="1">
    <citation type="journal article" date="2020" name="Nature">
        <title>Giant virus diversity and host interactions through global metagenomics.</title>
        <authorList>
            <person name="Schulz F."/>
            <person name="Roux S."/>
            <person name="Paez-Espino D."/>
            <person name="Jungbluth S."/>
            <person name="Walsh D.A."/>
            <person name="Denef V.J."/>
            <person name="McMahon K.D."/>
            <person name="Konstantinidis K.T."/>
            <person name="Eloe-Fadrosh E.A."/>
            <person name="Kyrpides N.C."/>
            <person name="Woyke T."/>
        </authorList>
    </citation>
    <scope>NUCLEOTIDE SEQUENCE</scope>
    <source>
        <strain evidence="15">GVMAG-M-3300023184-167</strain>
    </source>
</reference>
<evidence type="ECO:0000259" key="9">
    <source>
        <dbReference type="Pfam" id="PF00562"/>
    </source>
</evidence>
<feature type="domain" description="RNA polymerase Rpb2" evidence="10">
    <location>
        <begin position="1071"/>
        <end position="1162"/>
    </location>
</feature>
<evidence type="ECO:0000256" key="4">
    <source>
        <dbReference type="ARBA" id="ARBA00022679"/>
    </source>
</evidence>
<dbReference type="GO" id="GO:0003899">
    <property type="term" value="F:DNA-directed RNA polymerase activity"/>
    <property type="evidence" value="ECO:0007669"/>
    <property type="project" value="UniProtKB-EC"/>
</dbReference>
<dbReference type="InterPro" id="IPR015712">
    <property type="entry name" value="DNA-dir_RNA_pol_su2"/>
</dbReference>
<evidence type="ECO:0000256" key="7">
    <source>
        <dbReference type="ARBA" id="ARBA00022833"/>
    </source>
</evidence>
<dbReference type="AlphaFoldDB" id="A0A6C0HTD3"/>
<dbReference type="GO" id="GO:0003677">
    <property type="term" value="F:DNA binding"/>
    <property type="evidence" value="ECO:0007669"/>
    <property type="project" value="InterPro"/>
</dbReference>
<dbReference type="InterPro" id="IPR007646">
    <property type="entry name" value="RNA_pol_Rpb2_4"/>
</dbReference>
<dbReference type="Pfam" id="PF04561">
    <property type="entry name" value="RNA_pol_Rpb2_2"/>
    <property type="match status" value="1"/>
</dbReference>
<keyword evidence="8" id="KW-0804">Transcription</keyword>
<dbReference type="GO" id="GO:0000428">
    <property type="term" value="C:DNA-directed RNA polymerase complex"/>
    <property type="evidence" value="ECO:0007669"/>
    <property type="project" value="UniProtKB-KW"/>
</dbReference>
<dbReference type="Pfam" id="PF04565">
    <property type="entry name" value="RNA_pol_Rpb2_3"/>
    <property type="match status" value="1"/>
</dbReference>
<dbReference type="Pfam" id="PF04563">
    <property type="entry name" value="RNA_pol_Rpb2_1"/>
    <property type="match status" value="1"/>
</dbReference>
<dbReference type="CDD" id="cd00653">
    <property type="entry name" value="RNA_pol_B_RPB2"/>
    <property type="match status" value="1"/>
</dbReference>
<feature type="domain" description="RNA polymerase Rpb2" evidence="14">
    <location>
        <begin position="565"/>
        <end position="627"/>
    </location>
</feature>
<dbReference type="Pfam" id="PF04566">
    <property type="entry name" value="RNA_pol_Rpb2_4"/>
    <property type="match status" value="1"/>
</dbReference>
<evidence type="ECO:0000259" key="14">
    <source>
        <dbReference type="Pfam" id="PF04566"/>
    </source>
</evidence>